<evidence type="ECO:0000313" key="3">
    <source>
        <dbReference type="Proteomes" id="UP001196413"/>
    </source>
</evidence>
<comment type="caution">
    <text evidence="2">The sequence shown here is derived from an EMBL/GenBank/DDBJ whole genome shotgun (WGS) entry which is preliminary data.</text>
</comment>
<dbReference type="AlphaFoldDB" id="A0AAD5QCF3"/>
<evidence type="ECO:0000256" key="1">
    <source>
        <dbReference type="SAM" id="MobiDB-lite"/>
    </source>
</evidence>
<dbReference type="Proteomes" id="UP001196413">
    <property type="component" value="Unassembled WGS sequence"/>
</dbReference>
<reference evidence="2" key="1">
    <citation type="submission" date="2021-06" db="EMBL/GenBank/DDBJ databases">
        <title>Parelaphostrongylus tenuis whole genome reference sequence.</title>
        <authorList>
            <person name="Garwood T.J."/>
            <person name="Larsen P.A."/>
            <person name="Fountain-Jones N.M."/>
            <person name="Garbe J.R."/>
            <person name="Macchietto M.G."/>
            <person name="Kania S.A."/>
            <person name="Gerhold R.W."/>
            <person name="Richards J.E."/>
            <person name="Wolf T.M."/>
        </authorList>
    </citation>
    <scope>NUCLEOTIDE SEQUENCE</scope>
    <source>
        <strain evidence="2">MNPRO001-30</strain>
        <tissue evidence="2">Meninges</tissue>
    </source>
</reference>
<protein>
    <submittedName>
        <fullName evidence="2">Uncharacterized protein</fullName>
    </submittedName>
</protein>
<gene>
    <name evidence="2" type="ORF">KIN20_001167</name>
</gene>
<organism evidence="2 3">
    <name type="scientific">Parelaphostrongylus tenuis</name>
    <name type="common">Meningeal worm</name>
    <dbReference type="NCBI Taxonomy" id="148309"/>
    <lineage>
        <taxon>Eukaryota</taxon>
        <taxon>Metazoa</taxon>
        <taxon>Ecdysozoa</taxon>
        <taxon>Nematoda</taxon>
        <taxon>Chromadorea</taxon>
        <taxon>Rhabditida</taxon>
        <taxon>Rhabditina</taxon>
        <taxon>Rhabditomorpha</taxon>
        <taxon>Strongyloidea</taxon>
        <taxon>Metastrongylidae</taxon>
        <taxon>Parelaphostrongylus</taxon>
    </lineage>
</organism>
<feature type="region of interest" description="Disordered" evidence="1">
    <location>
        <begin position="1"/>
        <end position="69"/>
    </location>
</feature>
<feature type="compositionally biased region" description="Acidic residues" evidence="1">
    <location>
        <begin position="18"/>
        <end position="35"/>
    </location>
</feature>
<proteinExistence type="predicted"/>
<keyword evidence="3" id="KW-1185">Reference proteome</keyword>
<sequence length="113" mass="13271">MQHNCQEEDPKRNISLSEEPEEGELSEHEEIDNNLEDPLLFRRRHSPSSEELHKFQSTQRPRGSCQIRPKPRYTTDRIICKFFREGSVKMAKEVLRQFGSSICIKAKIKISND</sequence>
<dbReference type="EMBL" id="JAHQIW010000164">
    <property type="protein sequence ID" value="KAJ1346392.1"/>
    <property type="molecule type" value="Genomic_DNA"/>
</dbReference>
<accession>A0AAD5QCF3</accession>
<name>A0AAD5QCF3_PARTN</name>
<evidence type="ECO:0000313" key="2">
    <source>
        <dbReference type="EMBL" id="KAJ1346392.1"/>
    </source>
</evidence>
<feature type="compositionally biased region" description="Basic and acidic residues" evidence="1">
    <location>
        <begin position="1"/>
        <end position="12"/>
    </location>
</feature>